<evidence type="ECO:0000256" key="3">
    <source>
        <dbReference type="ARBA" id="ARBA00022827"/>
    </source>
</evidence>
<evidence type="ECO:0000256" key="6">
    <source>
        <dbReference type="RuleBase" id="RU361177"/>
    </source>
</evidence>
<dbReference type="InterPro" id="IPR050346">
    <property type="entry name" value="FMO-like"/>
</dbReference>
<comment type="caution">
    <text evidence="7">The sequence shown here is derived from an EMBL/GenBank/DDBJ whole genome shotgun (WGS) entry which is preliminary data.</text>
</comment>
<comment type="cofactor">
    <cofactor evidence="6">
        <name>FAD</name>
        <dbReference type="ChEBI" id="CHEBI:57692"/>
    </cofactor>
</comment>
<keyword evidence="4" id="KW-0521">NADP</keyword>
<reference evidence="7 8" key="1">
    <citation type="journal article" date="2023" name="Plants (Basel)">
        <title>Bridging the Gap: Combining Genomics and Transcriptomics Approaches to Understand Stylosanthes scabra, an Orphan Legume from the Brazilian Caatinga.</title>
        <authorList>
            <person name="Ferreira-Neto J.R.C."/>
            <person name="da Silva M.D."/>
            <person name="Binneck E."/>
            <person name="de Melo N.F."/>
            <person name="da Silva R.H."/>
            <person name="de Melo A.L.T.M."/>
            <person name="Pandolfi V."/>
            <person name="Bustamante F.O."/>
            <person name="Brasileiro-Vidal A.C."/>
            <person name="Benko-Iseppon A.M."/>
        </authorList>
    </citation>
    <scope>NUCLEOTIDE SEQUENCE [LARGE SCALE GENOMIC DNA]</scope>
    <source>
        <tissue evidence="7">Leaves</tissue>
    </source>
</reference>
<dbReference type="InterPro" id="IPR000960">
    <property type="entry name" value="Flavin_mOase"/>
</dbReference>
<evidence type="ECO:0000256" key="1">
    <source>
        <dbReference type="ARBA" id="ARBA00009183"/>
    </source>
</evidence>
<accession>A0ABU6X8B8</accession>
<dbReference type="Gene3D" id="3.50.50.60">
    <property type="entry name" value="FAD/NAD(P)-binding domain"/>
    <property type="match status" value="2"/>
</dbReference>
<dbReference type="InterPro" id="IPR020946">
    <property type="entry name" value="Flavin_mOase-like"/>
</dbReference>
<evidence type="ECO:0000256" key="4">
    <source>
        <dbReference type="ARBA" id="ARBA00022857"/>
    </source>
</evidence>
<dbReference type="PRINTS" id="PR00370">
    <property type="entry name" value="FMOXYGENASE"/>
</dbReference>
<evidence type="ECO:0000313" key="8">
    <source>
        <dbReference type="Proteomes" id="UP001341840"/>
    </source>
</evidence>
<keyword evidence="2 6" id="KW-0285">Flavoprotein</keyword>
<evidence type="ECO:0000313" key="7">
    <source>
        <dbReference type="EMBL" id="MED6194355.1"/>
    </source>
</evidence>
<keyword evidence="5 6" id="KW-0560">Oxidoreductase</keyword>
<keyword evidence="3 6" id="KW-0274">FAD</keyword>
<name>A0ABU6X8B8_9FABA</name>
<dbReference type="Proteomes" id="UP001341840">
    <property type="component" value="Unassembled WGS sequence"/>
</dbReference>
<dbReference type="InterPro" id="IPR036188">
    <property type="entry name" value="FAD/NAD-bd_sf"/>
</dbReference>
<dbReference type="EC" id="1.-.-.-" evidence="6"/>
<dbReference type="Pfam" id="PF00743">
    <property type="entry name" value="FMO-like"/>
    <property type="match status" value="2"/>
</dbReference>
<evidence type="ECO:0000256" key="5">
    <source>
        <dbReference type="ARBA" id="ARBA00023002"/>
    </source>
</evidence>
<dbReference type="EMBL" id="JASCZI010211556">
    <property type="protein sequence ID" value="MED6194355.1"/>
    <property type="molecule type" value="Genomic_DNA"/>
</dbReference>
<proteinExistence type="inferred from homology"/>
<evidence type="ECO:0000256" key="2">
    <source>
        <dbReference type="ARBA" id="ARBA00022630"/>
    </source>
</evidence>
<organism evidence="7 8">
    <name type="scientific">Stylosanthes scabra</name>
    <dbReference type="NCBI Taxonomy" id="79078"/>
    <lineage>
        <taxon>Eukaryota</taxon>
        <taxon>Viridiplantae</taxon>
        <taxon>Streptophyta</taxon>
        <taxon>Embryophyta</taxon>
        <taxon>Tracheophyta</taxon>
        <taxon>Spermatophyta</taxon>
        <taxon>Magnoliopsida</taxon>
        <taxon>eudicotyledons</taxon>
        <taxon>Gunneridae</taxon>
        <taxon>Pentapetalae</taxon>
        <taxon>rosids</taxon>
        <taxon>fabids</taxon>
        <taxon>Fabales</taxon>
        <taxon>Fabaceae</taxon>
        <taxon>Papilionoideae</taxon>
        <taxon>50 kb inversion clade</taxon>
        <taxon>dalbergioids sensu lato</taxon>
        <taxon>Dalbergieae</taxon>
        <taxon>Pterocarpus clade</taxon>
        <taxon>Stylosanthes</taxon>
    </lineage>
</organism>
<protein>
    <recommendedName>
        <fullName evidence="6">Flavin-containing monooxygenase</fullName>
        <ecNumber evidence="6">1.-.-.-</ecNumber>
    </recommendedName>
</protein>
<sequence length="408" mass="46883">MVSETSYKSKNVCVIGAGPSGLVAARELRKEGHKVVVLEQNHEIGGQWLYQPNVEGEDPLGRNPSLKVHSSIYESLRLMSPREIMGFRDFPFMVKKGRDTRRFPNHTELLNYLKDFCEWFGLREMIRFNTRVEYVGMLDYGVCSNNDLKWVVRSIEKKSEKVMQEVFDAVVVASGHYSHPRLPSLKGMDTWNRKQMHSHIYRSPEPFRNEIDTLHSDGKVTFVDGSSVSADTILYCTGYSYSFPFLDTKGMVVVDDDRVGPLYEHTFPPSLAPSLSFIGIPRKIIGFPFFESQAIWIAQALSGRKVLPSWEDMMKSIKEFYHSREVAGIPKHCTHDIADSEYCDKYAERVGFPPLEEWRKEICTSGIVNYIANLETYRDCWDDNEKMKIQEALQSPHFTQFGLKDSSL</sequence>
<keyword evidence="8" id="KW-1185">Reference proteome</keyword>
<gene>
    <name evidence="7" type="ORF">PIB30_027741</name>
</gene>
<dbReference type="PANTHER" id="PTHR23023">
    <property type="entry name" value="DIMETHYLANILINE MONOOXYGENASE"/>
    <property type="match status" value="1"/>
</dbReference>
<dbReference type="SUPFAM" id="SSF51905">
    <property type="entry name" value="FAD/NAD(P)-binding domain"/>
    <property type="match status" value="2"/>
</dbReference>
<keyword evidence="6" id="KW-0503">Monooxygenase</keyword>
<comment type="similarity">
    <text evidence="1 6">Belongs to the FMO family.</text>
</comment>